<proteinExistence type="predicted"/>
<organism evidence="1">
    <name type="scientific">Kitasatospora camelliae</name>
    <dbReference type="NCBI Taxonomy" id="3156397"/>
    <lineage>
        <taxon>Bacteria</taxon>
        <taxon>Bacillati</taxon>
        <taxon>Actinomycetota</taxon>
        <taxon>Actinomycetes</taxon>
        <taxon>Kitasatosporales</taxon>
        <taxon>Streptomycetaceae</taxon>
        <taxon>Kitasatospora</taxon>
    </lineage>
</organism>
<evidence type="ECO:0000313" key="1">
    <source>
        <dbReference type="EMBL" id="XCM80821.1"/>
    </source>
</evidence>
<dbReference type="CDD" id="cd07814">
    <property type="entry name" value="SRPBCC_CalC_Aha1-like"/>
    <property type="match status" value="1"/>
</dbReference>
<dbReference type="SUPFAM" id="SSF55961">
    <property type="entry name" value="Bet v1-like"/>
    <property type="match status" value="1"/>
</dbReference>
<reference evidence="1" key="1">
    <citation type="submission" date="2024-06" db="EMBL/GenBank/DDBJ databases">
        <title>The genome sequences of Kitasatospora sp. strain HUAS MG31.</title>
        <authorList>
            <person name="Mo P."/>
        </authorList>
    </citation>
    <scope>NUCLEOTIDE SEQUENCE</scope>
    <source>
        <strain evidence="1">HUAS MG31</strain>
    </source>
</reference>
<dbReference type="InterPro" id="IPR023393">
    <property type="entry name" value="START-like_dom_sf"/>
</dbReference>
<dbReference type="KEGG" id="kcm:ABWK59_18825"/>
<dbReference type="Gene3D" id="3.30.530.20">
    <property type="match status" value="1"/>
</dbReference>
<dbReference type="RefSeq" id="WP_354641755.1">
    <property type="nucleotide sequence ID" value="NZ_CP159872.1"/>
</dbReference>
<dbReference type="EMBL" id="CP159872">
    <property type="protein sequence ID" value="XCM80821.1"/>
    <property type="molecule type" value="Genomic_DNA"/>
</dbReference>
<dbReference type="AlphaFoldDB" id="A0AAU8JWQ8"/>
<gene>
    <name evidence="1" type="ORF">ABWK59_18825</name>
</gene>
<accession>A0AAU8JWQ8</accession>
<sequence length="151" mass="17254">MAEIAMQIDIAASRAKVLAALDTHEGLTSWWTTGVGRDGDDLLFDFPDVPEPFRLRRDRADEDRVAWTSVGAFPPHWADTTVTWDLFDHPDDPHRTRLLFRHLGWSKDAEPGVPMVAGTWAELLVRLKDYLQSGKVQPYFVPEPHRRHDQG</sequence>
<protein>
    <submittedName>
        <fullName evidence="1">SRPBCC domain-containing protein</fullName>
    </submittedName>
</protein>
<name>A0AAU8JWQ8_9ACTN</name>